<dbReference type="NCBIfam" id="TIGR00229">
    <property type="entry name" value="sensory_box"/>
    <property type="match status" value="12"/>
</dbReference>
<dbReference type="PANTHER" id="PTHR43304:SF1">
    <property type="entry name" value="PAC DOMAIN-CONTAINING PROTEIN"/>
    <property type="match status" value="1"/>
</dbReference>
<organism evidence="15 16">
    <name type="scientific">Fimbriiglobus ruber</name>
    <dbReference type="NCBI Taxonomy" id="1908690"/>
    <lineage>
        <taxon>Bacteria</taxon>
        <taxon>Pseudomonadati</taxon>
        <taxon>Planctomycetota</taxon>
        <taxon>Planctomycetia</taxon>
        <taxon>Gemmatales</taxon>
        <taxon>Gemmataceae</taxon>
        <taxon>Fimbriiglobus</taxon>
    </lineage>
</organism>
<dbReference type="Gene3D" id="1.10.287.130">
    <property type="match status" value="1"/>
</dbReference>
<dbReference type="PROSITE" id="PS50112">
    <property type="entry name" value="PAS"/>
    <property type="match status" value="7"/>
</dbReference>
<feature type="domain" description="PAS" evidence="13">
    <location>
        <begin position="1324"/>
        <end position="1394"/>
    </location>
</feature>
<keyword evidence="6" id="KW-0418">Kinase</keyword>
<dbReference type="Pfam" id="PF00989">
    <property type="entry name" value="PAS"/>
    <property type="match status" value="2"/>
</dbReference>
<feature type="modified residue" description="4-aspartylphosphate" evidence="10">
    <location>
        <position position="1880"/>
    </location>
</feature>
<dbReference type="PRINTS" id="PR00344">
    <property type="entry name" value="BCTRLSENSOR"/>
</dbReference>
<dbReference type="SUPFAM" id="SSF47384">
    <property type="entry name" value="Homodimeric domain of signal transducing histidine kinase"/>
    <property type="match status" value="1"/>
</dbReference>
<dbReference type="InterPro" id="IPR035965">
    <property type="entry name" value="PAS-like_dom_sf"/>
</dbReference>
<feature type="domain" description="PAS" evidence="13">
    <location>
        <begin position="935"/>
        <end position="1005"/>
    </location>
</feature>
<evidence type="ECO:0000256" key="5">
    <source>
        <dbReference type="ARBA" id="ARBA00022741"/>
    </source>
</evidence>
<dbReference type="Gene3D" id="3.40.50.2300">
    <property type="match status" value="1"/>
</dbReference>
<dbReference type="Pfam" id="PF02518">
    <property type="entry name" value="HATPase_c"/>
    <property type="match status" value="1"/>
</dbReference>
<dbReference type="InterPro" id="IPR013656">
    <property type="entry name" value="PAS_4"/>
</dbReference>
<dbReference type="Proteomes" id="UP000214646">
    <property type="component" value="Unassembled WGS sequence"/>
</dbReference>
<gene>
    <name evidence="15" type="ORF">FRUB_07761</name>
</gene>
<dbReference type="InterPro" id="IPR005467">
    <property type="entry name" value="His_kinase_dom"/>
</dbReference>
<evidence type="ECO:0000256" key="2">
    <source>
        <dbReference type="ARBA" id="ARBA00012438"/>
    </source>
</evidence>
<dbReference type="Gene3D" id="2.10.70.100">
    <property type="match status" value="1"/>
</dbReference>
<feature type="domain" description="PAC" evidence="14">
    <location>
        <begin position="1521"/>
        <end position="1571"/>
    </location>
</feature>
<dbReference type="Gene3D" id="3.30.450.20">
    <property type="entry name" value="PAS domain"/>
    <property type="match status" value="12"/>
</dbReference>
<dbReference type="Gene3D" id="3.30.565.10">
    <property type="entry name" value="Histidine kinase-like ATPase, C-terminal domain"/>
    <property type="match status" value="1"/>
</dbReference>
<dbReference type="EMBL" id="NIDE01000014">
    <property type="protein sequence ID" value="OWK38641.1"/>
    <property type="molecule type" value="Genomic_DNA"/>
</dbReference>
<dbReference type="InterPro" id="IPR003594">
    <property type="entry name" value="HATPase_dom"/>
</dbReference>
<dbReference type="Pfam" id="PF00512">
    <property type="entry name" value="HisKA"/>
    <property type="match status" value="1"/>
</dbReference>
<evidence type="ECO:0000313" key="16">
    <source>
        <dbReference type="Proteomes" id="UP000214646"/>
    </source>
</evidence>
<feature type="domain" description="Histidine kinase" evidence="11">
    <location>
        <begin position="1584"/>
        <end position="1807"/>
    </location>
</feature>
<feature type="domain" description="PAC" evidence="14">
    <location>
        <begin position="258"/>
        <end position="310"/>
    </location>
</feature>
<feature type="domain" description="PAC" evidence="14">
    <location>
        <begin position="756"/>
        <end position="806"/>
    </location>
</feature>
<feature type="domain" description="PAS" evidence="13">
    <location>
        <begin position="58"/>
        <end position="128"/>
    </location>
</feature>
<dbReference type="GO" id="GO:0000155">
    <property type="term" value="F:phosphorelay sensor kinase activity"/>
    <property type="evidence" value="ECO:0007669"/>
    <property type="project" value="InterPro"/>
</dbReference>
<evidence type="ECO:0000256" key="4">
    <source>
        <dbReference type="ARBA" id="ARBA00022679"/>
    </source>
</evidence>
<feature type="domain" description="PAS" evidence="13">
    <location>
        <begin position="561"/>
        <end position="607"/>
    </location>
</feature>
<evidence type="ECO:0000256" key="8">
    <source>
        <dbReference type="ARBA" id="ARBA00059827"/>
    </source>
</evidence>
<dbReference type="GO" id="GO:0006355">
    <property type="term" value="P:regulation of DNA-templated transcription"/>
    <property type="evidence" value="ECO:0007669"/>
    <property type="project" value="InterPro"/>
</dbReference>
<dbReference type="InterPro" id="IPR036097">
    <property type="entry name" value="HisK_dim/P_sf"/>
</dbReference>
<dbReference type="InterPro" id="IPR004358">
    <property type="entry name" value="Sig_transdc_His_kin-like_C"/>
</dbReference>
<dbReference type="SMART" id="SM00388">
    <property type="entry name" value="HisKA"/>
    <property type="match status" value="1"/>
</dbReference>
<dbReference type="Pfam" id="PF13426">
    <property type="entry name" value="PAS_9"/>
    <property type="match status" value="1"/>
</dbReference>
<feature type="domain" description="PAC" evidence="14">
    <location>
        <begin position="510"/>
        <end position="560"/>
    </location>
</feature>
<feature type="domain" description="PAS" evidence="13">
    <location>
        <begin position="684"/>
        <end position="729"/>
    </location>
</feature>
<keyword evidence="4" id="KW-0808">Transferase</keyword>
<evidence type="ECO:0000259" key="11">
    <source>
        <dbReference type="PROSITE" id="PS50109"/>
    </source>
</evidence>
<feature type="domain" description="PAC" evidence="14">
    <location>
        <begin position="130"/>
        <end position="182"/>
    </location>
</feature>
<name>A0A225DAQ9_9BACT</name>
<accession>A0A225DAQ9</accession>
<evidence type="ECO:0000313" key="15">
    <source>
        <dbReference type="EMBL" id="OWK38641.1"/>
    </source>
</evidence>
<feature type="domain" description="PAC" evidence="14">
    <location>
        <begin position="1008"/>
        <end position="1060"/>
    </location>
</feature>
<evidence type="ECO:0000256" key="3">
    <source>
        <dbReference type="ARBA" id="ARBA00022553"/>
    </source>
</evidence>
<comment type="function">
    <text evidence="8">Putative oxygen sensor; modulates the activity of FixJ, a transcriptional activator of nitrogen fixation fixK gene. FixL probably acts as a kinase that phosphorylates FixJ.</text>
</comment>
<feature type="domain" description="PAS" evidence="13">
    <location>
        <begin position="437"/>
        <end position="482"/>
    </location>
</feature>
<dbReference type="SUPFAM" id="SSF55874">
    <property type="entry name" value="ATPase domain of HSP90 chaperone/DNA topoisomerase II/histidine kinase"/>
    <property type="match status" value="1"/>
</dbReference>
<dbReference type="CDD" id="cd00130">
    <property type="entry name" value="PAS"/>
    <property type="match status" value="11"/>
</dbReference>
<keyword evidence="3 10" id="KW-0597">Phosphoprotein</keyword>
<evidence type="ECO:0000259" key="12">
    <source>
        <dbReference type="PROSITE" id="PS50110"/>
    </source>
</evidence>
<dbReference type="SMART" id="SM00387">
    <property type="entry name" value="HATPase_c"/>
    <property type="match status" value="1"/>
</dbReference>
<dbReference type="SMART" id="SM00448">
    <property type="entry name" value="REC"/>
    <property type="match status" value="1"/>
</dbReference>
<reference evidence="16" key="1">
    <citation type="submission" date="2017-06" db="EMBL/GenBank/DDBJ databases">
        <title>Genome analysis of Fimbriiglobus ruber SP5, the first member of the order Planctomycetales with confirmed chitinolytic capability.</title>
        <authorList>
            <person name="Ravin N.V."/>
            <person name="Rakitin A.L."/>
            <person name="Ivanova A.A."/>
            <person name="Beletsky A.V."/>
            <person name="Kulichevskaya I.S."/>
            <person name="Mardanov A.V."/>
            <person name="Dedysh S.N."/>
        </authorList>
    </citation>
    <scope>NUCLEOTIDE SEQUENCE [LARGE SCALE GENOMIC DNA]</scope>
    <source>
        <strain evidence="16">SP5</strain>
    </source>
</reference>
<feature type="domain" description="Response regulatory" evidence="12">
    <location>
        <begin position="1829"/>
        <end position="1945"/>
    </location>
</feature>
<feature type="domain" description="PAC" evidence="14">
    <location>
        <begin position="1272"/>
        <end position="1323"/>
    </location>
</feature>
<dbReference type="InterPro" id="IPR001610">
    <property type="entry name" value="PAC"/>
</dbReference>
<evidence type="ECO:0000256" key="6">
    <source>
        <dbReference type="ARBA" id="ARBA00022777"/>
    </source>
</evidence>
<feature type="domain" description="PAC" evidence="14">
    <location>
        <begin position="633"/>
        <end position="683"/>
    </location>
</feature>
<dbReference type="Pfam" id="PF08448">
    <property type="entry name" value="PAS_4"/>
    <property type="match status" value="5"/>
</dbReference>
<dbReference type="Pfam" id="PF08447">
    <property type="entry name" value="PAS_3"/>
    <property type="match status" value="4"/>
</dbReference>
<dbReference type="FunFam" id="3.30.450.20:FF:000099">
    <property type="entry name" value="Sensory box sensor histidine kinase"/>
    <property type="match status" value="1"/>
</dbReference>
<dbReference type="SUPFAM" id="SSF55785">
    <property type="entry name" value="PYP-like sensor domain (PAS domain)"/>
    <property type="match status" value="12"/>
</dbReference>
<dbReference type="InterPro" id="IPR011006">
    <property type="entry name" value="CheY-like_superfamily"/>
</dbReference>
<dbReference type="EC" id="2.7.13.3" evidence="2"/>
<keyword evidence="16" id="KW-1185">Reference proteome</keyword>
<feature type="domain" description="PAC" evidence="14">
    <location>
        <begin position="384"/>
        <end position="436"/>
    </location>
</feature>
<dbReference type="InterPro" id="IPR001789">
    <property type="entry name" value="Sig_transdc_resp-reg_receiver"/>
</dbReference>
<feature type="domain" description="PAC" evidence="14">
    <location>
        <begin position="1400"/>
        <end position="1450"/>
    </location>
</feature>
<dbReference type="InterPro" id="IPR052162">
    <property type="entry name" value="Sensor_kinase/Photoreceptor"/>
</dbReference>
<comment type="caution">
    <text evidence="15">The sequence shown here is derived from an EMBL/GenBank/DDBJ whole genome shotgun (WGS) entry which is preliminary data.</text>
</comment>
<dbReference type="InterPro" id="IPR000700">
    <property type="entry name" value="PAS-assoc_C"/>
</dbReference>
<evidence type="ECO:0000256" key="1">
    <source>
        <dbReference type="ARBA" id="ARBA00000085"/>
    </source>
</evidence>
<dbReference type="PROSITE" id="PS50113">
    <property type="entry name" value="PAC"/>
    <property type="match status" value="12"/>
</dbReference>
<sequence length="1949" mass="214839">MYLVLGLVWVFAAGPAFGWFVPDGALAPGVLKELLFVLLSSGLLYWAVRNEIRSAGTVEDLLRAVADETTDAVFVKDLQGRYLLFNAAAGRFVGRPPADVIGKDDLALFDPESAGQVMAHDRRVVAAGRPETSEEVLTAAGVTRIYSATKAPYRDATGAVIGTVGISRDVTDHKRVEQELAAERNLLRTLLDTIPDMVFTKDAGGRYVLCNRAHLAEHGVASEADLAGKTVFDVCPEHLARGYHEDDLRVLTHGETVVDREELVRDATGRESWYLMTKAPLRDAAGVVTGLVGISRNIQIRKDTIRALRASEERLQLALAAARMGVWEWDLRADEMFWSPECFEVSGADWFAGTSAGFAAIVHPDDADRVLATARQAIDDHTSFGTEFRLRPSDGRARWMTNHGRGQYDAAGNPVRMVGIVQDVTERKRAEAALRASEERYRLFVDHATDALFIHADADGAVRDANARACESLGLTRDELIGMTPPDFDPDVTAATVAEVRRRVWLGETVALDTHHRRKDGTVFPVELRVRLFRANGEDLWMAFVHDITERKRAEAALRASEERYRLFVDHATDALFIHGPDGVVRDVNARACESLGYAREELLGKSPFAFDPDATPEAMTDLVRRMDAGETVAFDTRHRRKDGTVFPVEIRIRRFYANGEPLGLAFVRDITERKRAEAALRASEERYRLFVDHATDALFIHGPDGVVRDVNARACESLGYARDELLGKIPPDFDPDVDEAYVREVYRRTGEGETIAFDTRHRRKDGTVFPVEIRVRQFETNGERLMLALVRDITERKRAEAALRASEERLQLALAAAGMGVWEWDIRTGAVFWSPECRAVFGGAVFDGTVRAFESLVHPADIGNVRELSARAVRDGGAMTADFRIVRPDGEVRWIAEHARAHADADEGGKPVRMVGISRDVTAQKRVEEELRASEELFRNLADSIPQIVWMAEPGGTLTYLNARATSYTGATPGDLAGWSWEHRIHPDDFPRTAAVWGEVIRTEQPRDVEFRIRQPDDSYRWHVARQVAVRAADGAVARWLGTCTDIEDQKAAADALRAERDRFTTIAATAPGVIHSYRRRPDGTACFPYASPGIAALYGVPPEALVDDDAPAAARLHPADAARVRTVIDASARDLAPWRDEFRVLSPDRGEIWVEGHSVPTREPDGGIIWHGFLADVTDRKRAEETIRKSHLFREAVIQTAAEGICVCARVPEFPYLRFTLWNDQMTALTGYTIEEMNRLGWYQTVYPDPDVRARAAARMDRMRDGDDLRAEEWEITRKDGARRIVCISTSLLETEDGGRAVVALMQDVTERKQTAAALRESEERYRRLVDVLPSAVVVHTDSRIVFCNPAFLALVGARAVGEVLGKSPFDVFHPDYHAAVRARIARLREGGWGAAGAEVEERVVRLDGRTAPVLVVATPLSDGGEPAVLVALHDLTERTRATDMLRSVLGSVADAIITIDDRGVVRSVNPAAERMFGYAAAEMVGHSLAAIMPEPYRTQFPGHLARYLQTGEARVIGTGREAEAVRRDGTPFPVELSVTEFRMDGARHFTGVVRDITARRKLEAQFRQAQKMEAVGRLAGGVAHDFNNILTVINGYSDLLLWELAEGDHRQESVVAIRDAGERAARLTQQLLAFSRKAIVVPQVLDLNTLVRESERLLRRLIGEDVALFVTEGADVDRINADPGQVEQVIMNLAVNARDAMPTGGRLDIETRAVDLDETDRAVYPDLKPGRYTELAVTDTGCGMTPEVRAKIFEPFFTTKDVGQGTGLGLAVVHGIIAQVGGAIAVGSEVGVGTTIRVLFPVAGVAAVSPTPDGPRPLPLLRGTETVLLVEDEEAVRAIARVALESQGYTVLLASRGPQAVRTVETHPGPIHLLATDVVMPEMSGRELSEIVRARCPALRVLFLSGYTDDTIIRHGIVGSRDAFLQKPFTPLGLARKVRSVLDGPA</sequence>
<feature type="domain" description="PAS" evidence="13">
    <location>
        <begin position="1444"/>
        <end position="1497"/>
    </location>
</feature>
<proteinExistence type="predicted"/>
<dbReference type="FunFam" id="3.30.450.20:FF:000060">
    <property type="entry name" value="Sensor protein FixL"/>
    <property type="match status" value="1"/>
</dbReference>
<evidence type="ECO:0000256" key="10">
    <source>
        <dbReference type="PROSITE-ProRule" id="PRU00169"/>
    </source>
</evidence>
<evidence type="ECO:0000259" key="13">
    <source>
        <dbReference type="PROSITE" id="PS50112"/>
    </source>
</evidence>
<dbReference type="GO" id="GO:0005524">
    <property type="term" value="F:ATP binding"/>
    <property type="evidence" value="ECO:0007669"/>
    <property type="project" value="UniProtKB-KW"/>
</dbReference>
<protein>
    <recommendedName>
        <fullName evidence="9">Sensor protein FixL</fullName>
        <ecNumber evidence="2">2.7.13.3</ecNumber>
    </recommendedName>
</protein>
<keyword evidence="5" id="KW-0547">Nucleotide-binding</keyword>
<dbReference type="SMART" id="SM00086">
    <property type="entry name" value="PAC"/>
    <property type="match status" value="12"/>
</dbReference>
<keyword evidence="7" id="KW-0067">ATP-binding</keyword>
<dbReference type="InterPro" id="IPR013655">
    <property type="entry name" value="PAS_fold_3"/>
</dbReference>
<dbReference type="InterPro" id="IPR003661">
    <property type="entry name" value="HisK_dim/P_dom"/>
</dbReference>
<evidence type="ECO:0000256" key="7">
    <source>
        <dbReference type="ARBA" id="ARBA00022840"/>
    </source>
</evidence>
<feature type="domain" description="PAC" evidence="14">
    <location>
        <begin position="1140"/>
        <end position="1191"/>
    </location>
</feature>
<dbReference type="InterPro" id="IPR000014">
    <property type="entry name" value="PAS"/>
</dbReference>
<dbReference type="InterPro" id="IPR036890">
    <property type="entry name" value="HATPase_C_sf"/>
</dbReference>
<feature type="domain" description="PAC" evidence="14">
    <location>
        <begin position="880"/>
        <end position="934"/>
    </location>
</feature>
<evidence type="ECO:0000256" key="9">
    <source>
        <dbReference type="ARBA" id="ARBA00070616"/>
    </source>
</evidence>
<dbReference type="SUPFAM" id="SSF52172">
    <property type="entry name" value="CheY-like"/>
    <property type="match status" value="1"/>
</dbReference>
<dbReference type="PANTHER" id="PTHR43304">
    <property type="entry name" value="PHYTOCHROME-LIKE PROTEIN CPH1"/>
    <property type="match status" value="1"/>
</dbReference>
<dbReference type="CDD" id="cd00082">
    <property type="entry name" value="HisKA"/>
    <property type="match status" value="1"/>
</dbReference>
<evidence type="ECO:0000259" key="14">
    <source>
        <dbReference type="PROSITE" id="PS50113"/>
    </source>
</evidence>
<dbReference type="Pfam" id="PF00072">
    <property type="entry name" value="Response_reg"/>
    <property type="match status" value="1"/>
</dbReference>
<dbReference type="InterPro" id="IPR013767">
    <property type="entry name" value="PAS_fold"/>
</dbReference>
<dbReference type="PROSITE" id="PS50110">
    <property type="entry name" value="RESPONSE_REGULATORY"/>
    <property type="match status" value="1"/>
</dbReference>
<dbReference type="PROSITE" id="PS50109">
    <property type="entry name" value="HIS_KIN"/>
    <property type="match status" value="1"/>
</dbReference>
<comment type="catalytic activity">
    <reaction evidence="1">
        <text>ATP + protein L-histidine = ADP + protein N-phospho-L-histidine.</text>
        <dbReference type="EC" id="2.7.13.3"/>
    </reaction>
</comment>
<dbReference type="SMART" id="SM00091">
    <property type="entry name" value="PAS"/>
    <property type="match status" value="12"/>
</dbReference>